<dbReference type="InterPro" id="IPR050351">
    <property type="entry name" value="BphY/WalK/GraS-like"/>
</dbReference>
<dbReference type="CDD" id="cd00082">
    <property type="entry name" value="HisKA"/>
    <property type="match status" value="1"/>
</dbReference>
<keyword evidence="6" id="KW-1133">Transmembrane helix</keyword>
<dbReference type="Gene3D" id="1.10.287.130">
    <property type="match status" value="1"/>
</dbReference>
<evidence type="ECO:0000256" key="3">
    <source>
        <dbReference type="ARBA" id="ARBA00022553"/>
    </source>
</evidence>
<evidence type="ECO:0000259" key="7">
    <source>
        <dbReference type="PROSITE" id="PS50109"/>
    </source>
</evidence>
<dbReference type="EMBL" id="AE003849">
    <property type="protein sequence ID" value="AAF85343.1"/>
    <property type="molecule type" value="Genomic_DNA"/>
</dbReference>
<dbReference type="AlphaFoldDB" id="Q9PAH2"/>
<dbReference type="GO" id="GO:0000155">
    <property type="term" value="F:phosphorelay sensor kinase activity"/>
    <property type="evidence" value="ECO:0007669"/>
    <property type="project" value="InterPro"/>
</dbReference>
<sequence length="629" mass="69256">MPGIRGNSCVTVENGNDRYARPDICQWQTPSWVQAGWSLSLTMMMERKIIVLLFIVLIGTSSNFCGARWSSSGIVLPVVSILGYPFSALGHRHVLFSASLIHRIEFAPQRELYFLALYRILEAGLIAALVFSPVSILVDPESDPYLGTAVAVGYLLLATILLVWGRNERWFTPLVFGSTVADILAATLAIHALPKASAGIAMMLLFNVAAAAILLRLRFSMILAWIAGVAMLVEYIWTVLSEGDSSRSLAELVMFFTSYTAVAYMCHQAAQRARSSQALAEKRRAQIVNLAEINELIIRRMRTGVLVVDAANRIGLSNETAAALLGYDRQLVESDYDLATVAPELTKRLKCWRIGRHYEDTPLRLAPDQPEVQPRFVSLLADSGLTLIFLDDVSVVSRRAESLTLLALGRFSASLAHEIRNPLAAIKHASQLLEESSNLDKADQRLLEIILKQCQRTNGIVESVLGLARRERANPENLDLVGFVSRFVDEYRQTLSSEYDNLEIQTLHSTVQALVDPRHLYQILAVLTHNALRYGRFPDTPAQVRIEVVDTGGSVGIDVLDQGPGIPDAAVLQLFQPFFTTSDHGTGLGLYIARELCNANQSNLEYVAIPGGGACFRITLPGPYALIPK</sequence>
<dbReference type="GO" id="GO:0030295">
    <property type="term" value="F:protein kinase activator activity"/>
    <property type="evidence" value="ECO:0007669"/>
    <property type="project" value="TreeGrafter"/>
</dbReference>
<evidence type="ECO:0000256" key="2">
    <source>
        <dbReference type="ARBA" id="ARBA00012438"/>
    </source>
</evidence>
<keyword evidence="3" id="KW-0597">Phosphoprotein</keyword>
<evidence type="ECO:0000313" key="8">
    <source>
        <dbReference type="EMBL" id="AAF85343.1"/>
    </source>
</evidence>
<keyword evidence="6" id="KW-0472">Membrane</keyword>
<dbReference type="SUPFAM" id="SSF47384">
    <property type="entry name" value="Homodimeric domain of signal transducing histidine kinase"/>
    <property type="match status" value="1"/>
</dbReference>
<feature type="transmembrane region" description="Helical" evidence="6">
    <location>
        <begin position="171"/>
        <end position="190"/>
    </location>
</feature>
<dbReference type="InterPro" id="IPR004358">
    <property type="entry name" value="Sig_transdc_His_kin-like_C"/>
</dbReference>
<keyword evidence="4" id="KW-0808">Transferase</keyword>
<evidence type="ECO:0000256" key="6">
    <source>
        <dbReference type="SAM" id="Phobius"/>
    </source>
</evidence>
<feature type="transmembrane region" description="Helical" evidence="6">
    <location>
        <begin position="144"/>
        <end position="164"/>
    </location>
</feature>
<evidence type="ECO:0000256" key="5">
    <source>
        <dbReference type="ARBA" id="ARBA00022777"/>
    </source>
</evidence>
<dbReference type="STRING" id="160492.XF_2546"/>
<comment type="catalytic activity">
    <reaction evidence="1">
        <text>ATP + protein L-histidine = ADP + protein N-phospho-L-histidine.</text>
        <dbReference type="EC" id="2.7.13.3"/>
    </reaction>
</comment>
<dbReference type="Gene3D" id="3.30.565.10">
    <property type="entry name" value="Histidine kinase-like ATPase, C-terminal domain"/>
    <property type="match status" value="1"/>
</dbReference>
<dbReference type="PANTHER" id="PTHR42878">
    <property type="entry name" value="TWO-COMPONENT HISTIDINE KINASE"/>
    <property type="match status" value="1"/>
</dbReference>
<reference evidence="8 9" key="1">
    <citation type="journal article" date="2000" name="Nature">
        <title>The genome sequence of the plant pathogen Xylella fastidiosa.</title>
        <authorList>
            <person name="Simpson A.J."/>
            <person name="Reinach F.C."/>
            <person name="Arruda P."/>
            <person name="Abreu F.A."/>
            <person name="Acencio M."/>
            <person name="Alvarenga R."/>
            <person name="Alves L.M."/>
            <person name="Araya J.E."/>
            <person name="Baia G.S."/>
            <person name="Baptista C.S."/>
            <person name="Barros M.H."/>
            <person name="Bonaccorsi E.D."/>
            <person name="Bordin S."/>
            <person name="Bove J.M."/>
            <person name="Briones M.R."/>
            <person name="Bueno M.R."/>
            <person name="Camargo A.A."/>
            <person name="Camargo L.E."/>
            <person name="Carraro D.M."/>
            <person name="Carrer H."/>
            <person name="Colauto N.B."/>
            <person name="Colombo C."/>
            <person name="Costa F.F."/>
            <person name="Costa M.C."/>
            <person name="Costa-Neto C.M."/>
            <person name="Coutinho L.L."/>
            <person name="Cristofani M."/>
            <person name="Dias-Neto E."/>
            <person name="Docena C."/>
            <person name="El-Dorry H."/>
            <person name="Facincani A.P."/>
            <person name="Ferreira A.J."/>
            <person name="Ferreira V.C."/>
            <person name="Ferro J.A."/>
            <person name="Fraga J.S."/>
            <person name="Franca S.C."/>
            <person name="Franco M.C."/>
            <person name="Frohme M."/>
            <person name="Furlan L.R."/>
            <person name="Garnier M."/>
            <person name="Goldman G.H."/>
            <person name="Goldman M.H."/>
            <person name="Gomes S.L."/>
            <person name="Gruber A."/>
            <person name="Ho P.L."/>
            <person name="Hoheisel J.D."/>
            <person name="Junqueira M.L."/>
            <person name="Kemper E.L."/>
            <person name="Kitajima J.P."/>
            <person name="Krieger J.E."/>
            <person name="Kuramae E.E."/>
            <person name="Laigret F."/>
            <person name="Lambais M.R."/>
            <person name="Leite L.C."/>
            <person name="Lemos E.G."/>
            <person name="Lemos M.V."/>
            <person name="Lopes S.A."/>
            <person name="Lopes C.R."/>
            <person name="Machado J.A."/>
            <person name="Machado M.A."/>
            <person name="Madeira A.M."/>
            <person name="Madeira H.M."/>
            <person name="Marino C.L."/>
            <person name="Marques M.V."/>
            <person name="Martins E.A."/>
            <person name="Martins E.M."/>
            <person name="Matsukuma A.Y."/>
            <person name="Menck C.F."/>
            <person name="Miracca E.C."/>
            <person name="Miyaki C.Y."/>
            <person name="Monteriro-Vitorello C.B."/>
            <person name="Moon D.H."/>
            <person name="Nagai M.A."/>
            <person name="Nascimento A.L."/>
            <person name="Netto L.E."/>
            <person name="Nhani A.Jr."/>
            <person name="Nobrega F.G."/>
            <person name="Nunes L.R."/>
            <person name="Oliveira M.A."/>
            <person name="de Oliveira M.C."/>
            <person name="de Oliveira R.C."/>
            <person name="Palmieri D.A."/>
            <person name="Paris A."/>
            <person name="Peixoto B.R."/>
            <person name="Pereira G.A."/>
            <person name="Pereira H.A.Jr."/>
            <person name="Pesquero J.B."/>
            <person name="Quaggio R.B."/>
            <person name="Roberto P.G."/>
            <person name="Rodrigues V."/>
            <person name="de M Rosa A.J."/>
            <person name="de Rosa V.E.Jr."/>
            <person name="de Sa R.G."/>
            <person name="Santelli R.V."/>
            <person name="Sawasaki H.E."/>
            <person name="da Silva A.C."/>
            <person name="da Silva A.M."/>
            <person name="da Silva F.R."/>
            <person name="da Silva W.A.Jr."/>
            <person name="da Silveira J.F."/>
            <person name="Silvestri M.L."/>
            <person name="Siqueira W.J."/>
            <person name="de Souza A.A."/>
            <person name="de Souza A.P."/>
            <person name="Terenzi M.F."/>
            <person name="Truffi D."/>
            <person name="Tsai S.M."/>
            <person name="Tsuhako M.H."/>
            <person name="Vallada H."/>
            <person name="Van Sluys M.A."/>
            <person name="Verjovski-Almeida S."/>
            <person name="Vettore A.L."/>
            <person name="Zago M.A."/>
            <person name="Zatz M."/>
            <person name="Meidanis J."/>
            <person name="Setubal J.C."/>
        </authorList>
    </citation>
    <scope>NUCLEOTIDE SEQUENCE [LARGE SCALE GENOMIC DNA]</scope>
    <source>
        <strain evidence="8 9">9a5c</strain>
    </source>
</reference>
<dbReference type="PROSITE" id="PS50109">
    <property type="entry name" value="HIS_KIN"/>
    <property type="match status" value="1"/>
</dbReference>
<dbReference type="InterPro" id="IPR003661">
    <property type="entry name" value="HisK_dim/P_dom"/>
</dbReference>
<keyword evidence="5" id="KW-0418">Kinase</keyword>
<dbReference type="Gene3D" id="3.30.450.20">
    <property type="entry name" value="PAS domain"/>
    <property type="match status" value="1"/>
</dbReference>
<dbReference type="SMART" id="SM00388">
    <property type="entry name" value="HisKA"/>
    <property type="match status" value="1"/>
</dbReference>
<feature type="transmembrane region" description="Helical" evidence="6">
    <location>
        <begin position="49"/>
        <end position="69"/>
    </location>
</feature>
<organism evidence="8 9">
    <name type="scientific">Xylella fastidiosa (strain 9a5c)</name>
    <dbReference type="NCBI Taxonomy" id="160492"/>
    <lineage>
        <taxon>Bacteria</taxon>
        <taxon>Pseudomonadati</taxon>
        <taxon>Pseudomonadota</taxon>
        <taxon>Gammaproteobacteria</taxon>
        <taxon>Lysobacterales</taxon>
        <taxon>Lysobacteraceae</taxon>
        <taxon>Xylella</taxon>
    </lineage>
</organism>
<evidence type="ECO:0000256" key="4">
    <source>
        <dbReference type="ARBA" id="ARBA00022679"/>
    </source>
</evidence>
<evidence type="ECO:0000256" key="1">
    <source>
        <dbReference type="ARBA" id="ARBA00000085"/>
    </source>
</evidence>
<accession>Q9PAH2</accession>
<dbReference type="HOGENOM" id="CLU_000445_114_39_6"/>
<feature type="transmembrane region" description="Helical" evidence="6">
    <location>
        <begin position="196"/>
        <end position="215"/>
    </location>
</feature>
<dbReference type="InterPro" id="IPR036097">
    <property type="entry name" value="HisK_dim/P_sf"/>
</dbReference>
<dbReference type="eggNOG" id="COG2205">
    <property type="taxonomic scope" value="Bacteria"/>
</dbReference>
<proteinExistence type="predicted"/>
<dbReference type="KEGG" id="xfa:XF_2546"/>
<dbReference type="PRINTS" id="PR00344">
    <property type="entry name" value="BCTRLSENSOR"/>
</dbReference>
<gene>
    <name evidence="8" type="ordered locus">XF_2546</name>
</gene>
<dbReference type="Pfam" id="PF25323">
    <property type="entry name" value="6TM_PilS"/>
    <property type="match status" value="1"/>
</dbReference>
<dbReference type="InterPro" id="IPR003594">
    <property type="entry name" value="HATPase_dom"/>
</dbReference>
<feature type="transmembrane region" description="Helical" evidence="6">
    <location>
        <begin position="222"/>
        <end position="240"/>
    </location>
</feature>
<dbReference type="EC" id="2.7.13.3" evidence="2"/>
<keyword evidence="6" id="KW-0812">Transmembrane</keyword>
<name>Q9PAH2_XYLFA</name>
<dbReference type="Pfam" id="PF00512">
    <property type="entry name" value="HisKA"/>
    <property type="match status" value="1"/>
</dbReference>
<feature type="transmembrane region" description="Helical" evidence="6">
    <location>
        <begin position="75"/>
        <end position="95"/>
    </location>
</feature>
<dbReference type="SUPFAM" id="SSF55874">
    <property type="entry name" value="ATPase domain of HSP90 chaperone/DNA topoisomerase II/histidine kinase"/>
    <property type="match status" value="1"/>
</dbReference>
<dbReference type="GO" id="GO:0000156">
    <property type="term" value="F:phosphorelay response regulator activity"/>
    <property type="evidence" value="ECO:0007669"/>
    <property type="project" value="TreeGrafter"/>
</dbReference>
<evidence type="ECO:0000313" key="9">
    <source>
        <dbReference type="Proteomes" id="UP000000812"/>
    </source>
</evidence>
<dbReference type="InterPro" id="IPR036890">
    <property type="entry name" value="HATPase_C_sf"/>
</dbReference>
<dbReference type="PIR" id="B82545">
    <property type="entry name" value="B82545"/>
</dbReference>
<dbReference type="PANTHER" id="PTHR42878:SF13">
    <property type="entry name" value="HISTIDINE KINASE"/>
    <property type="match status" value="1"/>
</dbReference>
<dbReference type="SMART" id="SM00387">
    <property type="entry name" value="HATPase_c"/>
    <property type="match status" value="1"/>
</dbReference>
<dbReference type="InterPro" id="IPR005467">
    <property type="entry name" value="His_kinase_dom"/>
</dbReference>
<dbReference type="Proteomes" id="UP000000812">
    <property type="component" value="Chromosome"/>
</dbReference>
<feature type="domain" description="Histidine kinase" evidence="7">
    <location>
        <begin position="414"/>
        <end position="624"/>
    </location>
</feature>
<protein>
    <recommendedName>
        <fullName evidence="2">histidine kinase</fullName>
        <ecNumber evidence="2">2.7.13.3</ecNumber>
    </recommendedName>
</protein>
<feature type="transmembrane region" description="Helical" evidence="6">
    <location>
        <begin position="116"/>
        <end position="138"/>
    </location>
</feature>
<dbReference type="Pfam" id="PF02518">
    <property type="entry name" value="HATPase_c"/>
    <property type="match status" value="1"/>
</dbReference>
<dbReference type="GO" id="GO:0007234">
    <property type="term" value="P:osmosensory signaling via phosphorelay pathway"/>
    <property type="evidence" value="ECO:0007669"/>
    <property type="project" value="TreeGrafter"/>
</dbReference>